<sequence length="141" mass="15726">MRGSVSTASTMSASSSNACYSLFERRQAGLRMQQPGRRNRHQLSVDTMFVIAHTDFLVNCSGALPIRRGDIIRVQRGGDEDAKCWYGTVVKSYHGSEGSGYFFPVLTEPYGFMDNRIAARIPMALFDAHGNFLRGGAKRRR</sequence>
<proteinExistence type="predicted"/>
<protein>
    <submittedName>
        <fullName evidence="1">Uncharacterized protein</fullName>
    </submittedName>
</protein>
<organism evidence="1 2">
    <name type="scientific">Coemansia helicoidea</name>
    <dbReference type="NCBI Taxonomy" id="1286919"/>
    <lineage>
        <taxon>Eukaryota</taxon>
        <taxon>Fungi</taxon>
        <taxon>Fungi incertae sedis</taxon>
        <taxon>Zoopagomycota</taxon>
        <taxon>Kickxellomycotina</taxon>
        <taxon>Kickxellomycetes</taxon>
        <taxon>Kickxellales</taxon>
        <taxon>Kickxellaceae</taxon>
        <taxon>Coemansia</taxon>
    </lineage>
</organism>
<keyword evidence="2" id="KW-1185">Reference proteome</keyword>
<comment type="caution">
    <text evidence="1">The sequence shown here is derived from an EMBL/GenBank/DDBJ whole genome shotgun (WGS) entry which is preliminary data.</text>
</comment>
<evidence type="ECO:0000313" key="1">
    <source>
        <dbReference type="EMBL" id="KAJ2803993.1"/>
    </source>
</evidence>
<dbReference type="EMBL" id="JANBUN010000410">
    <property type="protein sequence ID" value="KAJ2803993.1"/>
    <property type="molecule type" value="Genomic_DNA"/>
</dbReference>
<name>A0ACC1L9A2_9FUNG</name>
<accession>A0ACC1L9A2</accession>
<reference evidence="1" key="1">
    <citation type="submission" date="2022-07" db="EMBL/GenBank/DDBJ databases">
        <title>Phylogenomic reconstructions and comparative analyses of Kickxellomycotina fungi.</title>
        <authorList>
            <person name="Reynolds N.K."/>
            <person name="Stajich J.E."/>
            <person name="Barry K."/>
            <person name="Grigoriev I.V."/>
            <person name="Crous P."/>
            <person name="Smith M.E."/>
        </authorList>
    </citation>
    <scope>NUCLEOTIDE SEQUENCE</scope>
    <source>
        <strain evidence="1">BCRC 34780</strain>
    </source>
</reference>
<gene>
    <name evidence="1" type="ORF">H4R21_001817</name>
</gene>
<evidence type="ECO:0000313" key="2">
    <source>
        <dbReference type="Proteomes" id="UP001140087"/>
    </source>
</evidence>
<dbReference type="Proteomes" id="UP001140087">
    <property type="component" value="Unassembled WGS sequence"/>
</dbReference>